<evidence type="ECO:0000259" key="3">
    <source>
        <dbReference type="Pfam" id="PF18329"/>
    </source>
</evidence>
<evidence type="ECO:0000313" key="4">
    <source>
        <dbReference type="EMBL" id="MBW4864447.1"/>
    </source>
</evidence>
<evidence type="ECO:0000259" key="2">
    <source>
        <dbReference type="Pfam" id="PF01833"/>
    </source>
</evidence>
<keyword evidence="1" id="KW-0732">Signal</keyword>
<gene>
    <name evidence="4" type="ORF">KZY68_00085</name>
</gene>
<dbReference type="InterPro" id="IPR002909">
    <property type="entry name" value="IPT_dom"/>
</dbReference>
<dbReference type="Gene3D" id="2.60.40.10">
    <property type="entry name" value="Immunoglobulins"/>
    <property type="match status" value="2"/>
</dbReference>
<dbReference type="EMBL" id="JAHXRF010000001">
    <property type="protein sequence ID" value="MBW4864447.1"/>
    <property type="molecule type" value="Genomic_DNA"/>
</dbReference>
<dbReference type="Pfam" id="PF01833">
    <property type="entry name" value="TIG"/>
    <property type="match status" value="1"/>
</dbReference>
<evidence type="ECO:0000313" key="5">
    <source>
        <dbReference type="Proteomes" id="UP001196873"/>
    </source>
</evidence>
<dbReference type="GO" id="GO:0030247">
    <property type="term" value="F:polysaccharide binding"/>
    <property type="evidence" value="ECO:0007669"/>
    <property type="project" value="InterPro"/>
</dbReference>
<name>A0AAW4NLS3_9BACT</name>
<comment type="caution">
    <text evidence="4">The sequence shown here is derived from an EMBL/GenBank/DDBJ whole genome shotgun (WGS) entry which is preliminary data.</text>
</comment>
<organism evidence="4 5">
    <name type="scientific">Segatella salivae</name>
    <dbReference type="NCBI Taxonomy" id="228604"/>
    <lineage>
        <taxon>Bacteria</taxon>
        <taxon>Pseudomonadati</taxon>
        <taxon>Bacteroidota</taxon>
        <taxon>Bacteroidia</taxon>
        <taxon>Bacteroidales</taxon>
        <taxon>Prevotellaceae</taxon>
        <taxon>Segatella</taxon>
    </lineage>
</organism>
<dbReference type="PROSITE" id="PS51257">
    <property type="entry name" value="PROKAR_LIPOPROTEIN"/>
    <property type="match status" value="1"/>
</dbReference>
<feature type="domain" description="Surface glycan-binding protein B xyloglucan binding" evidence="3">
    <location>
        <begin position="213"/>
        <end position="425"/>
    </location>
</feature>
<proteinExistence type="predicted"/>
<accession>A0AAW4NLS3</accession>
<dbReference type="Proteomes" id="UP001196873">
    <property type="component" value="Unassembled WGS sequence"/>
</dbReference>
<evidence type="ECO:0000256" key="1">
    <source>
        <dbReference type="SAM" id="SignalP"/>
    </source>
</evidence>
<dbReference type="RefSeq" id="WP_007133678.1">
    <property type="nucleotide sequence ID" value="NZ_CABKPN010000001.1"/>
</dbReference>
<dbReference type="SUPFAM" id="SSF81296">
    <property type="entry name" value="E set domains"/>
    <property type="match status" value="1"/>
</dbReference>
<dbReference type="AlphaFoldDB" id="A0AAW4NLS3"/>
<feature type="domain" description="IPT/TIG" evidence="2">
    <location>
        <begin position="132"/>
        <end position="206"/>
    </location>
</feature>
<feature type="signal peptide" evidence="1">
    <location>
        <begin position="1"/>
        <end position="18"/>
    </location>
</feature>
<dbReference type="InterPro" id="IPR013783">
    <property type="entry name" value="Ig-like_fold"/>
</dbReference>
<feature type="chain" id="PRO_5043924339" evidence="1">
    <location>
        <begin position="19"/>
        <end position="427"/>
    </location>
</feature>
<dbReference type="InterPro" id="IPR014756">
    <property type="entry name" value="Ig_E-set"/>
</dbReference>
<dbReference type="Pfam" id="PF18329">
    <property type="entry name" value="SGBP_B_XBD"/>
    <property type="match status" value="1"/>
</dbReference>
<dbReference type="InterPro" id="IPR040475">
    <property type="entry name" value="SGBP_B_XBD"/>
</dbReference>
<protein>
    <submittedName>
        <fullName evidence="4">IPT/TIG domain-containing protein</fullName>
    </submittedName>
</protein>
<sequence>MKRSKNLHIALVALTSFATMSFTGCKDQPDEYKSTSGKPEVQYIRLPQSADSIITKSYLQKTICLVGKNLRSIHKILFNDQQAVLNTSFITDNTLLVDIPKNIPSAVTDKIYMINGAGDTTTYDFHVIVPPPVVSSMSCEYAVAGDEVTVTGDYFIQDPYKPLQITFNDGELPVTEIKSISKNSLTFIVPVGATSGRVYVESVYGKSKSQFVYKDTRNILFDFDGSHGGLTAGHGWRPGRIRNNGIDGSYLYLGGANMLGKVGATWDEDDFAMNYWPEPSAGFPELSSITSFKELLDTCDINDMALKFECRVPASSPWSASALQMIFTGNNNVTFQTANSQYYNADIPRGLWLPWQNSGSFNTGSHWTTVTIPLSAFNKTYEGQAAGKTITKDMLTGFTFFLWSGGIEGTDCTPELDIDNVRVVPIK</sequence>
<reference evidence="4" key="1">
    <citation type="submission" date="2021-07" db="EMBL/GenBank/DDBJ databases">
        <title>Genomic diversity and antimicrobial resistance of Prevotella spp. isolated from chronic lung disease airways.</title>
        <authorList>
            <person name="Webb K.A."/>
            <person name="Olagoke O.S."/>
            <person name="Baird T."/>
            <person name="Neill J."/>
            <person name="Pham A."/>
            <person name="Wells T.J."/>
            <person name="Ramsay K.A."/>
            <person name="Bell S.C."/>
            <person name="Sarovich D.S."/>
            <person name="Price E.P."/>
        </authorList>
    </citation>
    <scope>NUCLEOTIDE SEQUENCE</scope>
    <source>
        <strain evidence="4">SCHI0047.S.3</strain>
    </source>
</reference>